<organism evidence="1 2">
    <name type="scientific">Candidatus Accumulibacter appositus</name>
    <dbReference type="NCBI Taxonomy" id="1454003"/>
    <lineage>
        <taxon>Bacteria</taxon>
        <taxon>Pseudomonadati</taxon>
        <taxon>Pseudomonadota</taxon>
        <taxon>Betaproteobacteria</taxon>
        <taxon>Candidatus Accumulibacter</taxon>
    </lineage>
</organism>
<name>A0A011NBP0_9PROT</name>
<proteinExistence type="predicted"/>
<dbReference type="AlphaFoldDB" id="A0A011NBP0"/>
<gene>
    <name evidence="1" type="ORF">AW10_02036</name>
</gene>
<comment type="caution">
    <text evidence="1">The sequence shown here is derived from an EMBL/GenBank/DDBJ whole genome shotgun (WGS) entry which is preliminary data.</text>
</comment>
<accession>A0A011NBP0</accession>
<dbReference type="STRING" id="1454003.AW10_02036"/>
<dbReference type="EMBL" id="JEMX01000042">
    <property type="protein sequence ID" value="EXI80068.1"/>
    <property type="molecule type" value="Genomic_DNA"/>
</dbReference>
<protein>
    <submittedName>
        <fullName evidence="1">Uncharacterized protein</fullName>
    </submittedName>
</protein>
<sequence>MKTPLSYEQMNMITERAHRERNAAIRELFATFPAKVLSWLANAFEKFVRTLLVDAKSGL</sequence>
<evidence type="ECO:0000313" key="1">
    <source>
        <dbReference type="EMBL" id="EXI80068.1"/>
    </source>
</evidence>
<evidence type="ECO:0000313" key="2">
    <source>
        <dbReference type="Proteomes" id="UP000021816"/>
    </source>
</evidence>
<reference evidence="1 2" key="1">
    <citation type="submission" date="2014-02" db="EMBL/GenBank/DDBJ databases">
        <title>Expanding our view of genomic diversity in Candidatus Accumulibacter clades.</title>
        <authorList>
            <person name="Skennerton C.T."/>
            <person name="Barr J.J."/>
            <person name="Slater F.R."/>
            <person name="Bond P.L."/>
            <person name="Tyson G.W."/>
        </authorList>
    </citation>
    <scope>NUCLEOTIDE SEQUENCE [LARGE SCALE GENOMIC DNA]</scope>
    <source>
        <strain evidence="2">BA-92</strain>
    </source>
</reference>
<dbReference type="PATRIC" id="fig|1454003.3.peg.2087"/>
<dbReference type="Proteomes" id="UP000021816">
    <property type="component" value="Unassembled WGS sequence"/>
</dbReference>